<keyword evidence="1" id="KW-0732">Signal</keyword>
<evidence type="ECO:0000313" key="3">
    <source>
        <dbReference type="Proteomes" id="UP000279799"/>
    </source>
</evidence>
<dbReference type="Proteomes" id="UP000279799">
    <property type="component" value="Chromosome"/>
</dbReference>
<keyword evidence="3" id="KW-1185">Reference proteome</keyword>
<evidence type="ECO:0000313" key="2">
    <source>
        <dbReference type="EMBL" id="VEJ10030.1"/>
    </source>
</evidence>
<feature type="signal peptide" evidence="1">
    <location>
        <begin position="1"/>
        <end position="17"/>
    </location>
</feature>
<accession>A0A448TVS7</accession>
<dbReference type="EMBL" id="LR134510">
    <property type="protein sequence ID" value="VEJ10030.1"/>
    <property type="molecule type" value="Genomic_DNA"/>
</dbReference>
<name>A0A448TVS7_9PAST</name>
<feature type="chain" id="PRO_5019324254" evidence="1">
    <location>
        <begin position="18"/>
        <end position="164"/>
    </location>
</feature>
<organism evidence="2 3">
    <name type="scientific">Actinobacillus delphinicola</name>
    <dbReference type="NCBI Taxonomy" id="51161"/>
    <lineage>
        <taxon>Bacteria</taxon>
        <taxon>Pseudomonadati</taxon>
        <taxon>Pseudomonadota</taxon>
        <taxon>Gammaproteobacteria</taxon>
        <taxon>Pasteurellales</taxon>
        <taxon>Pasteurellaceae</taxon>
        <taxon>Actinobacillus</taxon>
    </lineage>
</organism>
<dbReference type="PROSITE" id="PS51257">
    <property type="entry name" value="PROKAR_LIPOPROTEIN"/>
    <property type="match status" value="1"/>
</dbReference>
<dbReference type="RefSeq" id="WP_232019037.1">
    <property type="nucleotide sequence ID" value="NZ_LR134510.1"/>
</dbReference>
<sequence>MKKIAYFLLGMISLWLAGCTSAPQVVHFPEIRQQVRLFKVVKLNSQQQIMSENILSIQMMPDKWRWVEVNALGAPLARVQLNAQGWHNDGFIMPNPQAVQLFSAVATALQPQQMIFLFKRIEKMPQSTKFFPKTGAWWQTQKIANGWKIQLADSSQWQITELEE</sequence>
<keyword evidence="2" id="KW-0449">Lipoprotein</keyword>
<dbReference type="KEGG" id="adp:NCTC12871_01537"/>
<protein>
    <submittedName>
        <fullName evidence="2">Lipoprotein</fullName>
    </submittedName>
</protein>
<reference evidence="2 3" key="1">
    <citation type="submission" date="2018-12" db="EMBL/GenBank/DDBJ databases">
        <authorList>
            <consortium name="Pathogen Informatics"/>
        </authorList>
    </citation>
    <scope>NUCLEOTIDE SEQUENCE [LARGE SCALE GENOMIC DNA]</scope>
    <source>
        <strain evidence="2 3">NCTC12871</strain>
    </source>
</reference>
<gene>
    <name evidence="2" type="ORF">NCTC12871_01537</name>
</gene>
<evidence type="ECO:0000256" key="1">
    <source>
        <dbReference type="SAM" id="SignalP"/>
    </source>
</evidence>
<proteinExistence type="predicted"/>
<dbReference type="AlphaFoldDB" id="A0A448TVS7"/>